<dbReference type="InterPro" id="IPR001509">
    <property type="entry name" value="Epimerase_deHydtase"/>
</dbReference>
<feature type="domain" description="NAD-dependent epimerase/dehydratase" evidence="1">
    <location>
        <begin position="5"/>
        <end position="187"/>
    </location>
</feature>
<evidence type="ECO:0000313" key="3">
    <source>
        <dbReference type="Proteomes" id="UP000824166"/>
    </source>
</evidence>
<proteinExistence type="predicted"/>
<dbReference type="EMBL" id="JAHOPC010000013">
    <property type="protein sequence ID" value="MBU8868291.1"/>
    <property type="molecule type" value="Genomic_DNA"/>
</dbReference>
<evidence type="ECO:0000259" key="1">
    <source>
        <dbReference type="Pfam" id="PF01370"/>
    </source>
</evidence>
<keyword evidence="3" id="KW-1185">Reference proteome</keyword>
<reference evidence="2 3" key="1">
    <citation type="submission" date="2021-06" db="EMBL/GenBank/DDBJ databases">
        <authorList>
            <person name="Jeong J.W."/>
        </authorList>
    </citation>
    <scope>NUCLEOTIDE SEQUENCE [LARGE SCALE GENOMIC DNA]</scope>
    <source>
        <strain evidence="2 3">MMS21-TAE1-1</strain>
    </source>
</reference>
<accession>A0ABS6I9A0</accession>
<evidence type="ECO:0000313" key="2">
    <source>
        <dbReference type="EMBL" id="MBU8868291.1"/>
    </source>
</evidence>
<comment type="caution">
    <text evidence="2">The sequence shown here is derived from an EMBL/GenBank/DDBJ whole genome shotgun (WGS) entry which is preliminary data.</text>
</comment>
<dbReference type="Pfam" id="PF01370">
    <property type="entry name" value="Epimerase"/>
    <property type="match status" value="1"/>
</dbReference>
<dbReference type="Proteomes" id="UP000824166">
    <property type="component" value="Unassembled WGS sequence"/>
</dbReference>
<dbReference type="RefSeq" id="WP_216926412.1">
    <property type="nucleotide sequence ID" value="NZ_JAHOPC010000013.1"/>
</dbReference>
<sequence length="314" mass="33070">MADWIVVGGSGFVGGGIVDILASSGHGVLKQVAPRVLADPKWSAQEVLAEASKHVEEIAALAASFADKDVVVNAAGLATPGGGRSLELFGANAVLPVLIWLAAKQAGVRTYVHISSAAVQGRRPVLDGSWDHQPFSPYSVSKALGERALRLLMDQTLTRPLTVRIVRATSIQDPSRSTTRSLIRFARSPLASVAAPGSAPSPVSSLGGLAEYVLAVGDAPERVPTVSVQPWEGLTVRDVVLQHGHKEPLQLPPALCRLMLKVGYWLAKFGSPKVDSVVRRAEVLWFGQRISQASASQSIGIGECTSAAGERAQE</sequence>
<organism evidence="2 3">
    <name type="scientific">Paenarthrobacter aromaticivorans</name>
    <dbReference type="NCBI Taxonomy" id="2849150"/>
    <lineage>
        <taxon>Bacteria</taxon>
        <taxon>Bacillati</taxon>
        <taxon>Actinomycetota</taxon>
        <taxon>Actinomycetes</taxon>
        <taxon>Micrococcales</taxon>
        <taxon>Micrococcaceae</taxon>
        <taxon>Paenarthrobacter</taxon>
    </lineage>
</organism>
<protein>
    <submittedName>
        <fullName evidence="2">NAD-dependent epimerase/dehydratase family protein</fullName>
    </submittedName>
</protein>
<name>A0ABS6I9A0_9MICC</name>
<gene>
    <name evidence="2" type="ORF">KSW38_18525</name>
</gene>